<evidence type="ECO:0000313" key="4">
    <source>
        <dbReference type="EMBL" id="GIP52918.1"/>
    </source>
</evidence>
<evidence type="ECO:0000313" key="5">
    <source>
        <dbReference type="Proteomes" id="UP000679992"/>
    </source>
</evidence>
<dbReference type="InterPro" id="IPR044929">
    <property type="entry name" value="DNA/RNA_non-sp_Endonuclease_sf"/>
</dbReference>
<dbReference type="Gene3D" id="3.40.570.10">
    <property type="entry name" value="Extracellular Endonuclease, subunit A"/>
    <property type="match status" value="1"/>
</dbReference>
<dbReference type="Proteomes" id="UP000679992">
    <property type="component" value="Unassembled WGS sequence"/>
</dbReference>
<organism evidence="4 5">
    <name type="scientific">Paenibacillus vini</name>
    <dbReference type="NCBI Taxonomy" id="1476024"/>
    <lineage>
        <taxon>Bacteria</taxon>
        <taxon>Bacillati</taxon>
        <taxon>Bacillota</taxon>
        <taxon>Bacilli</taxon>
        <taxon>Bacillales</taxon>
        <taxon>Paenibacillaceae</taxon>
        <taxon>Paenibacillus</taxon>
    </lineage>
</organism>
<accession>A0ABQ4MAA7</accession>
<dbReference type="InterPro" id="IPR044927">
    <property type="entry name" value="Endonuclea_NS_2"/>
</dbReference>
<feature type="signal peptide" evidence="2">
    <location>
        <begin position="1"/>
        <end position="22"/>
    </location>
</feature>
<dbReference type="PROSITE" id="PS51257">
    <property type="entry name" value="PROKAR_LIPOPROTEIN"/>
    <property type="match status" value="1"/>
</dbReference>
<dbReference type="EMBL" id="BOSL01000005">
    <property type="protein sequence ID" value="GIP52918.1"/>
    <property type="molecule type" value="Genomic_DNA"/>
</dbReference>
<evidence type="ECO:0000256" key="1">
    <source>
        <dbReference type="SAM" id="MobiDB-lite"/>
    </source>
</evidence>
<feature type="region of interest" description="Disordered" evidence="1">
    <location>
        <begin position="26"/>
        <end position="62"/>
    </location>
</feature>
<gene>
    <name evidence="4" type="ORF">J42TS3_19530</name>
</gene>
<evidence type="ECO:0000256" key="2">
    <source>
        <dbReference type="SAM" id="SignalP"/>
    </source>
</evidence>
<name>A0ABQ4MAA7_9BACL</name>
<evidence type="ECO:0000259" key="3">
    <source>
        <dbReference type="Pfam" id="PF13930"/>
    </source>
</evidence>
<dbReference type="Pfam" id="PF13930">
    <property type="entry name" value="Endonuclea_NS_2"/>
    <property type="match status" value="1"/>
</dbReference>
<feature type="domain" description="Type VII secretion system protein EssD-like" evidence="3">
    <location>
        <begin position="312"/>
        <end position="387"/>
    </location>
</feature>
<reference evidence="4 5" key="1">
    <citation type="submission" date="2021-03" db="EMBL/GenBank/DDBJ databases">
        <title>Antimicrobial resistance genes in bacteria isolated from Japanese honey, and their potential for conferring macrolide and lincosamide resistance in the American foulbrood pathogen Paenibacillus larvae.</title>
        <authorList>
            <person name="Okamoto M."/>
            <person name="Kumagai M."/>
            <person name="Kanamori H."/>
            <person name="Takamatsu D."/>
        </authorList>
    </citation>
    <scope>NUCLEOTIDE SEQUENCE [LARGE SCALE GENOMIC DNA]</scope>
    <source>
        <strain evidence="4 5">J42TS3</strain>
    </source>
</reference>
<sequence>MKKIISLFIACFIITLVGCSVDSNGHEDEAKTPSGTSISTKAENNASASEVMEASGVSSGRNVSGFDTESNKTITWGGIDFSFPSYFDVLDKGSTENLMHYYPEEKDYYASLLFQTHDFSGTQEDFNSSIPSIVKSTLEAGKIANSDIQKSEETTIAGLPGWTITYTTPDTEGVGVTSTASYSFAYNIETGKVVMISCTYDSKDKSKYDYLGDCQKVFETAKLIESTKPSNELFSGYKLIEVDGGDLSGHREPNVVVDIGYGDREYWAFTNEYGQLVRIIADKIILQDDRNEPVLSSGRYYPDEAKVPGVESDDLDEGHIIADSLGGVSNAYNITPQDSTLNRHGDQAYMEDTIRKAGGATNFEAIITYPNTKTQIPSSYQYTYTIKGNVIVDKFDNVNPDEVNASLGLTGDETSKPNSTNTKGDLAKVDTNGNGKVTIKEAKAAGYSMPITSDHWLYKYMDDRDGDGMVGE</sequence>
<feature type="chain" id="PRO_5046495644" description="Type VII secretion system protein EssD-like domain-containing protein" evidence="2">
    <location>
        <begin position="23"/>
        <end position="472"/>
    </location>
</feature>
<proteinExistence type="predicted"/>
<comment type="caution">
    <text evidence="4">The sequence shown here is derived from an EMBL/GenBank/DDBJ whole genome shotgun (WGS) entry which is preliminary data.</text>
</comment>
<keyword evidence="2" id="KW-0732">Signal</keyword>
<feature type="compositionally biased region" description="Polar residues" evidence="1">
    <location>
        <begin position="33"/>
        <end position="48"/>
    </location>
</feature>
<protein>
    <recommendedName>
        <fullName evidence="3">Type VII secretion system protein EssD-like domain-containing protein</fullName>
    </recommendedName>
</protein>
<keyword evidence="5" id="KW-1185">Reference proteome</keyword>